<dbReference type="SUPFAM" id="SSF50331">
    <property type="entry name" value="MOP-like"/>
    <property type="match status" value="1"/>
</dbReference>
<accession>A0A2S8SVL3</accession>
<dbReference type="OrthoDB" id="9802264at2"/>
<dbReference type="Proteomes" id="UP000237684">
    <property type="component" value="Unassembled WGS sequence"/>
</dbReference>
<dbReference type="InterPro" id="IPR041193">
    <property type="entry name" value="CysA_C"/>
</dbReference>
<dbReference type="Gene3D" id="3.40.50.300">
    <property type="entry name" value="P-loop containing nucleotide triphosphate hydrolases"/>
    <property type="match status" value="1"/>
</dbReference>
<evidence type="ECO:0000256" key="5">
    <source>
        <dbReference type="ARBA" id="ARBA00022967"/>
    </source>
</evidence>
<dbReference type="SMART" id="SM00382">
    <property type="entry name" value="AAA"/>
    <property type="match status" value="1"/>
</dbReference>
<evidence type="ECO:0000256" key="2">
    <source>
        <dbReference type="ARBA" id="ARBA00022475"/>
    </source>
</evidence>
<evidence type="ECO:0000313" key="9">
    <source>
        <dbReference type="EMBL" id="PQV64828.1"/>
    </source>
</evidence>
<evidence type="ECO:0000256" key="1">
    <source>
        <dbReference type="ARBA" id="ARBA00022448"/>
    </source>
</evidence>
<comment type="caution">
    <text evidence="9">The sequence shown here is derived from an EMBL/GenBank/DDBJ whole genome shotgun (WGS) entry which is preliminary data.</text>
</comment>
<dbReference type="EMBL" id="NIGF01000003">
    <property type="protein sequence ID" value="PQV64828.1"/>
    <property type="molecule type" value="Genomic_DNA"/>
</dbReference>
<evidence type="ECO:0000256" key="4">
    <source>
        <dbReference type="ARBA" id="ARBA00022840"/>
    </source>
</evidence>
<dbReference type="InParanoid" id="A0A2S8SVL3"/>
<dbReference type="GO" id="GO:0005524">
    <property type="term" value="F:ATP binding"/>
    <property type="evidence" value="ECO:0007669"/>
    <property type="project" value="UniProtKB-KW"/>
</dbReference>
<keyword evidence="6" id="KW-0764">Sulfate transport</keyword>
<dbReference type="InterPro" id="IPR003593">
    <property type="entry name" value="AAA+_ATPase"/>
</dbReference>
<keyword evidence="3" id="KW-0547">Nucleotide-binding</keyword>
<protein>
    <submittedName>
        <fullName evidence="9">Sulfate transport system ATP-binding protein</fullName>
    </submittedName>
</protein>
<feature type="domain" description="ABC transporter" evidence="8">
    <location>
        <begin position="3"/>
        <end position="233"/>
    </location>
</feature>
<evidence type="ECO:0000259" key="8">
    <source>
        <dbReference type="PROSITE" id="PS50893"/>
    </source>
</evidence>
<dbReference type="InterPro" id="IPR027417">
    <property type="entry name" value="P-loop_NTPase"/>
</dbReference>
<reference evidence="9 10" key="1">
    <citation type="journal article" date="2018" name="Syst. Appl. Microbiol.">
        <title>Abditibacterium utsteinense sp. nov., the first cultivated member of candidate phylum FBP, isolated from ice-free Antarctic soil samples.</title>
        <authorList>
            <person name="Tahon G."/>
            <person name="Tytgat B."/>
            <person name="Lebbe L."/>
            <person name="Carlier A."/>
            <person name="Willems A."/>
        </authorList>
    </citation>
    <scope>NUCLEOTIDE SEQUENCE [LARGE SCALE GENOMIC DNA]</scope>
    <source>
        <strain evidence="9 10">LMG 29911</strain>
    </source>
</reference>
<organism evidence="9 10">
    <name type="scientific">Abditibacterium utsteinense</name>
    <dbReference type="NCBI Taxonomy" id="1960156"/>
    <lineage>
        <taxon>Bacteria</taxon>
        <taxon>Pseudomonadati</taxon>
        <taxon>Abditibacteriota</taxon>
        <taxon>Abditibacteriia</taxon>
        <taxon>Abditibacteriales</taxon>
        <taxon>Abditibacteriaceae</taxon>
        <taxon>Abditibacterium</taxon>
    </lineage>
</organism>
<keyword evidence="4 9" id="KW-0067">ATP-binding</keyword>
<dbReference type="InterPro" id="IPR008995">
    <property type="entry name" value="Mo/tungstate-bd_C_term_dom"/>
</dbReference>
<dbReference type="PANTHER" id="PTHR42781">
    <property type="entry name" value="SPERMIDINE/PUTRESCINE IMPORT ATP-BINDING PROTEIN POTA"/>
    <property type="match status" value="1"/>
</dbReference>
<dbReference type="InterPro" id="IPR003439">
    <property type="entry name" value="ABC_transporter-like_ATP-bd"/>
</dbReference>
<proteinExistence type="predicted"/>
<keyword evidence="7" id="KW-0472">Membrane</keyword>
<keyword evidence="1" id="KW-0813">Transport</keyword>
<dbReference type="InterPro" id="IPR024765">
    <property type="entry name" value="TOBE-like"/>
</dbReference>
<sequence>MKITVRDITKNYGAFQALKNVSLEVPPGKLVALLGPSGSGKTTLLRVIAGLEAPDSGSVLYENDDVTRRAAKERNVGFVFQHYALFGHMTIFENIAFGLRVRKWKNDAVTARVMELLRLIQLEGLEKRLPSQLSGGQRQRVALARALAASPQMLLLDEPFGALDAKVRADLRKWIRNLHDEIHMTSVFVTHDQEEAFEVADHVVVMNKGRIEQEGAPDEVFAHPANAFVTDFLGHVNVFHGRLHGGRAHIQVPGGDASFDVELPVPSEASSETASESDGEAITAYIRPHEVDIDRDSHGSDSMFAVVTRLNRSGPMVKVALVAQEGQLPLDVELPHERDAELGLVMGDRVWVYPRQIRVFRRESGAPNTSADVSVEAGI</sequence>
<dbReference type="SUPFAM" id="SSF52540">
    <property type="entry name" value="P-loop containing nucleoside triphosphate hydrolases"/>
    <property type="match status" value="1"/>
</dbReference>
<dbReference type="PROSITE" id="PS50893">
    <property type="entry name" value="ABC_TRANSPORTER_2"/>
    <property type="match status" value="1"/>
</dbReference>
<dbReference type="InterPro" id="IPR050093">
    <property type="entry name" value="ABC_SmlMolc_Importer"/>
</dbReference>
<dbReference type="InterPro" id="IPR017871">
    <property type="entry name" value="ABC_transporter-like_CS"/>
</dbReference>
<keyword evidence="2" id="KW-1003">Cell membrane</keyword>
<dbReference type="GO" id="GO:0016887">
    <property type="term" value="F:ATP hydrolysis activity"/>
    <property type="evidence" value="ECO:0007669"/>
    <property type="project" value="InterPro"/>
</dbReference>
<dbReference type="NCBIfam" id="TIGR00968">
    <property type="entry name" value="3a0106s01"/>
    <property type="match status" value="1"/>
</dbReference>
<dbReference type="GO" id="GO:0015697">
    <property type="term" value="P:quaternary ammonium group transport"/>
    <property type="evidence" value="ECO:0007669"/>
    <property type="project" value="UniProtKB-ARBA"/>
</dbReference>
<keyword evidence="5" id="KW-1278">Translocase</keyword>
<dbReference type="PANTHER" id="PTHR42781:SF4">
    <property type="entry name" value="SPERMIDINE_PUTRESCINE IMPORT ATP-BINDING PROTEIN POTA"/>
    <property type="match status" value="1"/>
</dbReference>
<dbReference type="Pfam" id="PF17850">
    <property type="entry name" value="CysA_C_terminal"/>
    <property type="match status" value="1"/>
</dbReference>
<evidence type="ECO:0000256" key="6">
    <source>
        <dbReference type="ARBA" id="ARBA00023032"/>
    </source>
</evidence>
<dbReference type="FunFam" id="3.40.50.300:FF:000425">
    <property type="entry name" value="Probable ABC transporter, ATP-binding subunit"/>
    <property type="match status" value="1"/>
</dbReference>
<gene>
    <name evidence="9" type="ORF">B1R32_10395</name>
</gene>
<dbReference type="Gene3D" id="2.40.50.100">
    <property type="match status" value="1"/>
</dbReference>
<evidence type="ECO:0000256" key="7">
    <source>
        <dbReference type="ARBA" id="ARBA00023136"/>
    </source>
</evidence>
<evidence type="ECO:0000313" key="10">
    <source>
        <dbReference type="Proteomes" id="UP000237684"/>
    </source>
</evidence>
<dbReference type="GO" id="GO:0043190">
    <property type="term" value="C:ATP-binding cassette (ABC) transporter complex"/>
    <property type="evidence" value="ECO:0007669"/>
    <property type="project" value="InterPro"/>
</dbReference>
<dbReference type="PROSITE" id="PS00211">
    <property type="entry name" value="ABC_TRANSPORTER_1"/>
    <property type="match status" value="1"/>
</dbReference>
<dbReference type="Pfam" id="PF00005">
    <property type="entry name" value="ABC_tran"/>
    <property type="match status" value="1"/>
</dbReference>
<name>A0A2S8SVL3_9BACT</name>
<dbReference type="InterPro" id="IPR005666">
    <property type="entry name" value="Sulph_transpt1"/>
</dbReference>
<evidence type="ECO:0000256" key="3">
    <source>
        <dbReference type="ARBA" id="ARBA00022741"/>
    </source>
</evidence>
<keyword evidence="10" id="KW-1185">Reference proteome</keyword>
<dbReference type="Pfam" id="PF12857">
    <property type="entry name" value="TOBE_3"/>
    <property type="match status" value="1"/>
</dbReference>
<dbReference type="AlphaFoldDB" id="A0A2S8SVL3"/>
<dbReference type="GO" id="GO:0015419">
    <property type="term" value="F:ABC-type sulfate transporter activity"/>
    <property type="evidence" value="ECO:0007669"/>
    <property type="project" value="InterPro"/>
</dbReference>